<protein>
    <submittedName>
        <fullName evidence="2">Uncharacterized protein</fullName>
    </submittedName>
</protein>
<accession>A0A0R0DE91</accession>
<evidence type="ECO:0000313" key="2">
    <source>
        <dbReference type="EMBL" id="KRG76257.1"/>
    </source>
</evidence>
<evidence type="ECO:0000256" key="1">
    <source>
        <dbReference type="SAM" id="MobiDB-lite"/>
    </source>
</evidence>
<proteinExistence type="predicted"/>
<dbReference type="Proteomes" id="UP000051386">
    <property type="component" value="Unassembled WGS sequence"/>
</dbReference>
<name>A0A0R0DE91_9GAMM</name>
<dbReference type="AlphaFoldDB" id="A0A0R0DE91"/>
<feature type="region of interest" description="Disordered" evidence="1">
    <location>
        <begin position="95"/>
        <end position="117"/>
    </location>
</feature>
<sequence length="141" mass="15571">MLKRLAIDKDQRAGTHSIQRAFAVTVGTSTLMAITRCTNILEKVDEVRSLIGRWRDIGFGWPGQAHSAKVRDLQNPKLLLLSGVLQRFAGGEPLWQSREDHPGQGSSLFDAKSSEPDPRLRCKAGQGCVNDVLKTFTNKSL</sequence>
<evidence type="ECO:0000313" key="3">
    <source>
        <dbReference type="Proteomes" id="UP000051386"/>
    </source>
</evidence>
<keyword evidence="3" id="KW-1185">Reference proteome</keyword>
<gene>
    <name evidence="2" type="ORF">ABB28_03805</name>
</gene>
<organism evidence="2 3">
    <name type="scientific">Stenotrophomonas chelatiphaga</name>
    <dbReference type="NCBI Taxonomy" id="517011"/>
    <lineage>
        <taxon>Bacteria</taxon>
        <taxon>Pseudomonadati</taxon>
        <taxon>Pseudomonadota</taxon>
        <taxon>Gammaproteobacteria</taxon>
        <taxon>Lysobacterales</taxon>
        <taxon>Lysobacteraceae</taxon>
        <taxon>Stenotrophomonas</taxon>
    </lineage>
</organism>
<comment type="caution">
    <text evidence="2">The sequence shown here is derived from an EMBL/GenBank/DDBJ whole genome shotgun (WGS) entry which is preliminary data.</text>
</comment>
<reference evidence="2 3" key="1">
    <citation type="submission" date="2015-05" db="EMBL/GenBank/DDBJ databases">
        <title>Genome sequencing and analysis of members of genus Stenotrophomonas.</title>
        <authorList>
            <person name="Patil P.P."/>
            <person name="Midha S."/>
            <person name="Patil P.B."/>
        </authorList>
    </citation>
    <scope>NUCLEOTIDE SEQUENCE [LARGE SCALE GENOMIC DNA]</scope>
    <source>
        <strain evidence="2 3">DSM 21508</strain>
    </source>
</reference>
<dbReference type="EMBL" id="LDJK01000010">
    <property type="protein sequence ID" value="KRG76257.1"/>
    <property type="molecule type" value="Genomic_DNA"/>
</dbReference>